<name>A0ABR8TVQ1_9CELL</name>
<gene>
    <name evidence="2" type="ORF">H9641_02900</name>
</gene>
<comment type="caution">
    <text evidence="2">The sequence shown here is derived from an EMBL/GenBank/DDBJ whole genome shotgun (WGS) entry which is preliminary data.</text>
</comment>
<sequence length="175" mass="18048">MPPTLPRTRSGRRRTRSPRAGALAPLARRLDRLTEPALTQSSGTAPYAAQVSRTKAVVVACVTLVGLALTYEAGAILLAESDEGGIPPASAVPALPQGVTITTDGMGCGSGGCWRELTLSGPPGQSPADLAASAAPAGQTCTGRSWITARRVCSDVTVTGDEVRLNVYYDRPLGF</sequence>
<evidence type="ECO:0008006" key="4">
    <source>
        <dbReference type="Google" id="ProtNLM"/>
    </source>
</evidence>
<evidence type="ECO:0000313" key="2">
    <source>
        <dbReference type="EMBL" id="MBD7979669.1"/>
    </source>
</evidence>
<reference evidence="2 3" key="1">
    <citation type="submission" date="2020-08" db="EMBL/GenBank/DDBJ databases">
        <title>A Genomic Blueprint of the Chicken Gut Microbiome.</title>
        <authorList>
            <person name="Gilroy R."/>
            <person name="Ravi A."/>
            <person name="Getino M."/>
            <person name="Pursley I."/>
            <person name="Horton D.L."/>
            <person name="Alikhan N.-F."/>
            <person name="Baker D."/>
            <person name="Gharbi K."/>
            <person name="Hall N."/>
            <person name="Watson M."/>
            <person name="Adriaenssens E.M."/>
            <person name="Foster-Nyarko E."/>
            <person name="Jarju S."/>
            <person name="Secka A."/>
            <person name="Antonio M."/>
            <person name="Oren A."/>
            <person name="Chaudhuri R."/>
            <person name="La Ragione R.M."/>
            <person name="Hildebrand F."/>
            <person name="Pallen M.J."/>
        </authorList>
    </citation>
    <scope>NUCLEOTIDE SEQUENCE [LARGE SCALE GENOMIC DNA]</scope>
    <source>
        <strain evidence="2 3">Sa2CUA9</strain>
    </source>
</reference>
<dbReference type="RefSeq" id="WP_191800851.1">
    <property type="nucleotide sequence ID" value="NZ_JACSQF010000002.1"/>
</dbReference>
<evidence type="ECO:0000313" key="3">
    <source>
        <dbReference type="Proteomes" id="UP000655570"/>
    </source>
</evidence>
<keyword evidence="3" id="KW-1185">Reference proteome</keyword>
<organism evidence="2 3">
    <name type="scientific">Oerskovia merdavium</name>
    <dbReference type="NCBI Taxonomy" id="2762227"/>
    <lineage>
        <taxon>Bacteria</taxon>
        <taxon>Bacillati</taxon>
        <taxon>Actinomycetota</taxon>
        <taxon>Actinomycetes</taxon>
        <taxon>Micrococcales</taxon>
        <taxon>Cellulomonadaceae</taxon>
        <taxon>Oerskovia</taxon>
    </lineage>
</organism>
<proteinExistence type="predicted"/>
<dbReference type="Proteomes" id="UP000655570">
    <property type="component" value="Unassembled WGS sequence"/>
</dbReference>
<feature type="region of interest" description="Disordered" evidence="1">
    <location>
        <begin position="1"/>
        <end position="21"/>
    </location>
</feature>
<accession>A0ABR8TVQ1</accession>
<protein>
    <recommendedName>
        <fullName evidence="4">DUF2690 domain-containing protein</fullName>
    </recommendedName>
</protein>
<dbReference type="EMBL" id="JACSQF010000002">
    <property type="protein sequence ID" value="MBD7979669.1"/>
    <property type="molecule type" value="Genomic_DNA"/>
</dbReference>
<evidence type="ECO:0000256" key="1">
    <source>
        <dbReference type="SAM" id="MobiDB-lite"/>
    </source>
</evidence>